<dbReference type="SUPFAM" id="SSF109604">
    <property type="entry name" value="HD-domain/PDEase-like"/>
    <property type="match status" value="1"/>
</dbReference>
<dbReference type="InterPro" id="IPR052567">
    <property type="entry name" value="OP_Dioxygenase"/>
</dbReference>
<reference evidence="1 2" key="1">
    <citation type="journal article" date="2013" name="Genome Announc.">
        <title>Draft genome sequence of MKD8, a conjugal recipient Mycobacterium smegmatis strain.</title>
        <authorList>
            <person name="Gray T.A."/>
            <person name="Palumbo M.J."/>
            <person name="Derbyshire K.M."/>
        </authorList>
    </citation>
    <scope>NUCLEOTIDE SEQUENCE [LARGE SCALE GENOMIC DNA]</scope>
    <source>
        <strain evidence="1 2">MKD8</strain>
    </source>
</reference>
<dbReference type="Proteomes" id="UP000011200">
    <property type="component" value="Chromosome"/>
</dbReference>
<evidence type="ECO:0000313" key="2">
    <source>
        <dbReference type="Proteomes" id="UP000011200"/>
    </source>
</evidence>
<sequence>MHALNEVDRILRSLQGIWDEEAVDELDHALQAAARAQEDGADDELVLAAALHDLGHSPLLGGPHVPGHERIAQEWLSERFGARVGWLAGAHVAAKRYLAATDREYRLSETSLTSLHHQGGPGVDAGTVNNPWFADALRLRRYDDAAKDPRAQGLTVEEVLAVAERVVTKAAGEASGNDR</sequence>
<dbReference type="AlphaFoldDB" id="A0A2U9PHY5"/>
<dbReference type="EMBL" id="CP027541">
    <property type="protein sequence ID" value="AWT51305.1"/>
    <property type="molecule type" value="Genomic_DNA"/>
</dbReference>
<proteinExistence type="predicted"/>
<evidence type="ECO:0008006" key="3">
    <source>
        <dbReference type="Google" id="ProtNLM"/>
    </source>
</evidence>
<organism evidence="1 2">
    <name type="scientific">Mycolicibacterium smegmatis (strain MKD8)</name>
    <name type="common">Mycobacterium smegmatis</name>
    <dbReference type="NCBI Taxonomy" id="1214915"/>
    <lineage>
        <taxon>Bacteria</taxon>
        <taxon>Bacillati</taxon>
        <taxon>Actinomycetota</taxon>
        <taxon>Actinomycetes</taxon>
        <taxon>Mycobacteriales</taxon>
        <taxon>Mycobacteriaceae</taxon>
        <taxon>Mycolicibacterium</taxon>
    </lineage>
</organism>
<gene>
    <name evidence="1" type="ORF">D806_003110</name>
</gene>
<dbReference type="RefSeq" id="WP_036452271.1">
    <property type="nucleotide sequence ID" value="NZ_CP027541.1"/>
</dbReference>
<accession>A0A2U9PHY5</accession>
<dbReference type="PANTHER" id="PTHR40202">
    <property type="match status" value="1"/>
</dbReference>
<dbReference type="Gene3D" id="1.10.3210.10">
    <property type="entry name" value="Hypothetical protein af1432"/>
    <property type="match status" value="1"/>
</dbReference>
<reference evidence="2" key="2">
    <citation type="submission" date="2018-03" db="EMBL/GenBank/DDBJ databases">
        <authorList>
            <person name="Derbyshire K."/>
            <person name="Gray T.A."/>
            <person name="Champion M."/>
        </authorList>
    </citation>
    <scope>NUCLEOTIDE SEQUENCE [LARGE SCALE GENOMIC DNA]</scope>
    <source>
        <strain evidence="2">MKD8</strain>
    </source>
</reference>
<protein>
    <recommendedName>
        <fullName evidence="3">HD family phosphohydrolase</fullName>
    </recommendedName>
</protein>
<name>A0A2U9PHY5_MYCSE</name>
<dbReference type="PANTHER" id="PTHR40202:SF1">
    <property type="entry name" value="HD DOMAIN-CONTAINING PROTEIN"/>
    <property type="match status" value="1"/>
</dbReference>
<evidence type="ECO:0000313" key="1">
    <source>
        <dbReference type="EMBL" id="AWT51305.1"/>
    </source>
</evidence>